<evidence type="ECO:0000313" key="3">
    <source>
        <dbReference type="Proteomes" id="UP000594480"/>
    </source>
</evidence>
<gene>
    <name evidence="2" type="ORF">IT882_15365</name>
</gene>
<name>A0A7S8MXG1_9MICO</name>
<evidence type="ECO:0000256" key="1">
    <source>
        <dbReference type="SAM" id="Phobius"/>
    </source>
</evidence>
<feature type="transmembrane region" description="Helical" evidence="1">
    <location>
        <begin position="12"/>
        <end position="32"/>
    </location>
</feature>
<accession>A0A7S8MXG1</accession>
<organism evidence="2 3">
    <name type="scientific">Microbacterium schleiferi</name>
    <dbReference type="NCBI Taxonomy" id="69362"/>
    <lineage>
        <taxon>Bacteria</taxon>
        <taxon>Bacillati</taxon>
        <taxon>Actinomycetota</taxon>
        <taxon>Actinomycetes</taxon>
        <taxon>Micrococcales</taxon>
        <taxon>Microbacteriaceae</taxon>
        <taxon>Microbacterium</taxon>
    </lineage>
</organism>
<protein>
    <submittedName>
        <fullName evidence="2">Acyl-CoA synthetase</fullName>
    </submittedName>
</protein>
<proteinExistence type="predicted"/>
<keyword evidence="1" id="KW-1133">Transmembrane helix</keyword>
<feature type="transmembrane region" description="Helical" evidence="1">
    <location>
        <begin position="38"/>
        <end position="64"/>
    </location>
</feature>
<dbReference type="Proteomes" id="UP000594480">
    <property type="component" value="Chromosome"/>
</dbReference>
<feature type="transmembrane region" description="Helical" evidence="1">
    <location>
        <begin position="168"/>
        <end position="192"/>
    </location>
</feature>
<dbReference type="KEGG" id="msf:IT882_15365"/>
<feature type="transmembrane region" description="Helical" evidence="1">
    <location>
        <begin position="97"/>
        <end position="117"/>
    </location>
</feature>
<reference evidence="2 3" key="1">
    <citation type="submission" date="2020-11" db="EMBL/GenBank/DDBJ databases">
        <title>Amino acid is mineralized and recycled by bacteria in oceanic microbiome.</title>
        <authorList>
            <person name="Zheng L.Y."/>
        </authorList>
    </citation>
    <scope>NUCLEOTIDE SEQUENCE [LARGE SCALE GENOMIC DNA]</scope>
    <source>
        <strain evidence="2 3">A32-1</strain>
    </source>
</reference>
<sequence>MTSAAPIRTLEVRHLQLARAFFAALAALMITFSPDHSAAVGLAVFSGFAIATGLVWFAAVWLVFPKGDRWAAVLLGILAVLAGMATGMPGLRTDTMFFVVVIAWSVLSGIVEMVAGLRARRLSRLPRSQSRDAIFVGILSILLAVGVLAVPVQYALSYTIEEAGQTFTLTGITIAVGIFGGYAAIVAVYLGIAAFSPRPTDAGAAAPLAETPAERKP</sequence>
<evidence type="ECO:0000313" key="2">
    <source>
        <dbReference type="EMBL" id="QPE04488.1"/>
    </source>
</evidence>
<dbReference type="RefSeq" id="WP_195692565.1">
    <property type="nucleotide sequence ID" value="NZ_CP064760.1"/>
</dbReference>
<feature type="transmembrane region" description="Helical" evidence="1">
    <location>
        <begin position="71"/>
        <end position="91"/>
    </location>
</feature>
<dbReference type="AlphaFoldDB" id="A0A7S8MXG1"/>
<keyword evidence="1" id="KW-0472">Membrane</keyword>
<dbReference type="EMBL" id="CP064760">
    <property type="protein sequence ID" value="QPE04488.1"/>
    <property type="molecule type" value="Genomic_DNA"/>
</dbReference>
<feature type="transmembrane region" description="Helical" evidence="1">
    <location>
        <begin position="133"/>
        <end position="156"/>
    </location>
</feature>
<keyword evidence="3" id="KW-1185">Reference proteome</keyword>
<keyword evidence="1" id="KW-0812">Transmembrane</keyword>